<dbReference type="EMBL" id="JPYI02000089">
    <property type="protein sequence ID" value="OQP76175.1"/>
    <property type="molecule type" value="Genomic_DNA"/>
</dbReference>
<gene>
    <name evidence="1" type="ORF">IM53_016610</name>
</gene>
<name>A0A1V9GZX0_9XANT</name>
<sequence length="77" mass="7820">MHPFAAFASVQLTPAACINAPSLSVTCETAAVLFFTDATGAAAGADELADWPAVQALSASNKLDSAALRKAGNVRKK</sequence>
<comment type="caution">
    <text evidence="1">The sequence shown here is derived from an EMBL/GenBank/DDBJ whole genome shotgun (WGS) entry which is preliminary data.</text>
</comment>
<dbReference type="Proteomes" id="UP000050546">
    <property type="component" value="Unassembled WGS sequence"/>
</dbReference>
<evidence type="ECO:0000313" key="2">
    <source>
        <dbReference type="Proteomes" id="UP000050546"/>
    </source>
</evidence>
<dbReference type="AlphaFoldDB" id="A0A1V9GZX0"/>
<organism evidence="1 2">
    <name type="scientific">Xanthomonas phaseoli pv. dieffenbachiae</name>
    <dbReference type="NCBI Taxonomy" id="92828"/>
    <lineage>
        <taxon>Bacteria</taxon>
        <taxon>Pseudomonadati</taxon>
        <taxon>Pseudomonadota</taxon>
        <taxon>Gammaproteobacteria</taxon>
        <taxon>Lysobacterales</taxon>
        <taxon>Lysobacteraceae</taxon>
        <taxon>Xanthomonas</taxon>
    </lineage>
</organism>
<accession>A0A1V9GZX0</accession>
<reference evidence="1 2" key="2">
    <citation type="journal article" date="2017" name="Plant Pathol.">
        <title>Pathogenicity and virulence gene content of Xanthomonas strains infecting Araceae, formerly known as Xanthomonas axonopodis pv. dieffenbachiae.</title>
        <authorList>
            <person name="Constantin E.C."/>
            <person name="Haegeman A."/>
            <person name="Van Vaerenbergh J."/>
            <person name="Baeyen S."/>
            <person name="Van Malderghem C."/>
            <person name="Maes M."/>
            <person name="Cottyn B."/>
        </authorList>
    </citation>
    <scope>NUCLEOTIDE SEQUENCE [LARGE SCALE GENOMIC DNA]</scope>
    <source>
        <strain evidence="1 2">LMG 25940</strain>
    </source>
</reference>
<evidence type="ECO:0000313" key="1">
    <source>
        <dbReference type="EMBL" id="OQP76175.1"/>
    </source>
</evidence>
<protein>
    <submittedName>
        <fullName evidence="1">Uncharacterized protein</fullName>
    </submittedName>
</protein>
<proteinExistence type="predicted"/>
<reference evidence="1 2" key="1">
    <citation type="journal article" date="2016" name="Plant Pathol.">
        <title>Genetic characterization of strains named as Xanthomonas axonopodis pv. dieffenbachiae leads to a taxonomic revision of the X. axonopodis species complex.</title>
        <authorList>
            <person name="Constantin E.C."/>
            <person name="Cleenwerck I."/>
            <person name="Maes M."/>
            <person name="Baeyen S."/>
            <person name="Van Malderghem C."/>
            <person name="De Vos P."/>
            <person name="Cottyn B."/>
        </authorList>
    </citation>
    <scope>NUCLEOTIDE SEQUENCE [LARGE SCALE GENOMIC DNA]</scope>
    <source>
        <strain evidence="1 2">LMG 25940</strain>
    </source>
</reference>